<evidence type="ECO:0000256" key="7">
    <source>
        <dbReference type="ARBA" id="ARBA00022982"/>
    </source>
</evidence>
<evidence type="ECO:0000256" key="5">
    <source>
        <dbReference type="ARBA" id="ARBA00022692"/>
    </source>
</evidence>
<evidence type="ECO:0000256" key="9">
    <source>
        <dbReference type="ARBA" id="ARBA00023002"/>
    </source>
</evidence>
<dbReference type="EMBL" id="MN739485">
    <property type="protein sequence ID" value="QHT07706.1"/>
    <property type="molecule type" value="Genomic_DNA"/>
</dbReference>
<dbReference type="PANTHER" id="PTHR31803">
    <property type="entry name" value="ALTERNATIVE OXIDASE"/>
    <property type="match status" value="1"/>
</dbReference>
<evidence type="ECO:0000256" key="11">
    <source>
        <dbReference type="ARBA" id="ARBA00023136"/>
    </source>
</evidence>
<name>A0A6C0CS84_9ZZZZ</name>
<dbReference type="InterPro" id="IPR038659">
    <property type="entry name" value="AOX_sf"/>
</dbReference>
<dbReference type="PANTHER" id="PTHR31803:SF19">
    <property type="entry name" value="UBIQUINOL OXIDASE"/>
    <property type="match status" value="1"/>
</dbReference>
<evidence type="ECO:0000256" key="3">
    <source>
        <dbReference type="ARBA" id="ARBA00022448"/>
    </source>
</evidence>
<reference evidence="13" key="1">
    <citation type="journal article" date="2020" name="Nature">
        <title>Giant virus diversity and host interactions through global metagenomics.</title>
        <authorList>
            <person name="Schulz F."/>
            <person name="Roux S."/>
            <person name="Paez-Espino D."/>
            <person name="Jungbluth S."/>
            <person name="Walsh D.A."/>
            <person name="Denef V.J."/>
            <person name="McMahon K.D."/>
            <person name="Konstantinidis K.T."/>
            <person name="Eloe-Fadrosh E.A."/>
            <person name="Kyrpides N.C."/>
            <person name="Woyke T."/>
        </authorList>
    </citation>
    <scope>NUCLEOTIDE SEQUENCE</scope>
    <source>
        <strain evidence="13">GVMAG-M-3300021964-36</strain>
    </source>
</reference>
<dbReference type="GO" id="GO:0005739">
    <property type="term" value="C:mitochondrion"/>
    <property type="evidence" value="ECO:0007669"/>
    <property type="project" value="TreeGrafter"/>
</dbReference>
<feature type="transmembrane region" description="Helical" evidence="12">
    <location>
        <begin position="197"/>
        <end position="216"/>
    </location>
</feature>
<evidence type="ECO:0000256" key="10">
    <source>
        <dbReference type="ARBA" id="ARBA00023004"/>
    </source>
</evidence>
<evidence type="ECO:0000256" key="8">
    <source>
        <dbReference type="ARBA" id="ARBA00022989"/>
    </source>
</evidence>
<sequence>MLTRSKTVRHKLHCISKAVDYGYKPYITIDKKNDRIPKSIFEFTFEHFHKELQMRQKYGYRKDPYNNVFDREELNQIRRMRNNIKKFTLNDDNIWKRELAREQIDCPRIMMMLYYVICWFLDFIFKDKPIDRFWFLETIARMPYFSYVAILHLYETLGWWETGSGLKKAHYDEEANETYHLRIMESLGGDSLWWNRFLARHGAVAYYIILLVLFMLTPKYAYLFSELLELHAVDTYDEFCENNKDLLLMMSPTIESIDYLPNAENLYEVFMRVSEDEYKHAQAMRIVRQLPK</sequence>
<evidence type="ECO:0000256" key="6">
    <source>
        <dbReference type="ARBA" id="ARBA00022723"/>
    </source>
</evidence>
<dbReference type="GO" id="GO:0046872">
    <property type="term" value="F:metal ion binding"/>
    <property type="evidence" value="ECO:0007669"/>
    <property type="project" value="UniProtKB-KW"/>
</dbReference>
<proteinExistence type="predicted"/>
<dbReference type="GO" id="GO:0009916">
    <property type="term" value="F:alternative oxidase activity"/>
    <property type="evidence" value="ECO:0007669"/>
    <property type="project" value="InterPro"/>
</dbReference>
<dbReference type="AlphaFoldDB" id="A0A6C0CS84"/>
<dbReference type="GO" id="GO:0010230">
    <property type="term" value="P:alternative respiration"/>
    <property type="evidence" value="ECO:0007669"/>
    <property type="project" value="TreeGrafter"/>
</dbReference>
<dbReference type="GO" id="GO:0016020">
    <property type="term" value="C:membrane"/>
    <property type="evidence" value="ECO:0007669"/>
    <property type="project" value="UniProtKB-SubCell"/>
</dbReference>
<feature type="transmembrane region" description="Helical" evidence="12">
    <location>
        <begin position="106"/>
        <end position="125"/>
    </location>
</feature>
<evidence type="ECO:0000313" key="13">
    <source>
        <dbReference type="EMBL" id="QHT07706.1"/>
    </source>
</evidence>
<dbReference type="InterPro" id="IPR002680">
    <property type="entry name" value="AOX"/>
</dbReference>
<protein>
    <recommendedName>
        <fullName evidence="14">Alternative oxidase</fullName>
    </recommendedName>
</protein>
<dbReference type="Pfam" id="PF01786">
    <property type="entry name" value="AOX"/>
    <property type="match status" value="1"/>
</dbReference>
<organism evidence="13">
    <name type="scientific">viral metagenome</name>
    <dbReference type="NCBI Taxonomy" id="1070528"/>
    <lineage>
        <taxon>unclassified sequences</taxon>
        <taxon>metagenomes</taxon>
        <taxon>organismal metagenomes</taxon>
    </lineage>
</organism>
<dbReference type="Gene3D" id="1.20.1260.140">
    <property type="entry name" value="Alternative oxidase"/>
    <property type="match status" value="1"/>
</dbReference>
<evidence type="ECO:0000256" key="12">
    <source>
        <dbReference type="SAM" id="Phobius"/>
    </source>
</evidence>
<evidence type="ECO:0000256" key="1">
    <source>
        <dbReference type="ARBA" id="ARBA00001962"/>
    </source>
</evidence>
<accession>A0A6C0CS84</accession>
<keyword evidence="5 12" id="KW-0812">Transmembrane</keyword>
<evidence type="ECO:0000256" key="2">
    <source>
        <dbReference type="ARBA" id="ARBA00004370"/>
    </source>
</evidence>
<keyword evidence="8 12" id="KW-1133">Transmembrane helix</keyword>
<keyword evidence="10" id="KW-0408">Iron</keyword>
<keyword evidence="4" id="KW-0679">Respiratory chain</keyword>
<keyword evidence="11 12" id="KW-0472">Membrane</keyword>
<keyword evidence="7" id="KW-0249">Electron transport</keyword>
<keyword evidence="9" id="KW-0560">Oxidoreductase</keyword>
<comment type="cofactor">
    <cofactor evidence="1">
        <name>Fe cation</name>
        <dbReference type="ChEBI" id="CHEBI:24875"/>
    </cofactor>
</comment>
<evidence type="ECO:0008006" key="14">
    <source>
        <dbReference type="Google" id="ProtNLM"/>
    </source>
</evidence>
<evidence type="ECO:0000256" key="4">
    <source>
        <dbReference type="ARBA" id="ARBA00022660"/>
    </source>
</evidence>
<keyword evidence="6" id="KW-0479">Metal-binding</keyword>
<keyword evidence="3" id="KW-0813">Transport</keyword>
<comment type="subcellular location">
    <subcellularLocation>
        <location evidence="2">Membrane</location>
    </subcellularLocation>
</comment>